<dbReference type="InterPro" id="IPR036890">
    <property type="entry name" value="HATPase_C_sf"/>
</dbReference>
<keyword evidence="2" id="KW-0597">Phosphoprotein</keyword>
<feature type="domain" description="HAMP" evidence="6">
    <location>
        <begin position="297"/>
        <end position="343"/>
    </location>
</feature>
<dbReference type="Gene3D" id="6.10.340.10">
    <property type="match status" value="1"/>
</dbReference>
<evidence type="ECO:0000256" key="2">
    <source>
        <dbReference type="ARBA" id="ARBA00022553"/>
    </source>
</evidence>
<dbReference type="Gene3D" id="3.30.565.10">
    <property type="entry name" value="Histidine kinase-like ATPase, C-terminal domain"/>
    <property type="match status" value="1"/>
</dbReference>
<dbReference type="AlphaFoldDB" id="A0A941CQN8"/>
<keyword evidence="5" id="KW-0472">Membrane</keyword>
<evidence type="ECO:0000256" key="4">
    <source>
        <dbReference type="ARBA" id="ARBA00022777"/>
    </source>
</evidence>
<dbReference type="SUPFAM" id="SSF55874">
    <property type="entry name" value="ATPase domain of HSP90 chaperone/DNA topoisomerase II/histidine kinase"/>
    <property type="match status" value="1"/>
</dbReference>
<keyword evidence="3" id="KW-0808">Transferase</keyword>
<organism evidence="7 8">
    <name type="scientific">Proteiniclasticum sediminis</name>
    <dbReference type="NCBI Taxonomy" id="2804028"/>
    <lineage>
        <taxon>Bacteria</taxon>
        <taxon>Bacillati</taxon>
        <taxon>Bacillota</taxon>
        <taxon>Clostridia</taxon>
        <taxon>Eubacteriales</taxon>
        <taxon>Clostridiaceae</taxon>
        <taxon>Proteiniclasticum</taxon>
    </lineage>
</organism>
<evidence type="ECO:0000259" key="6">
    <source>
        <dbReference type="PROSITE" id="PS50885"/>
    </source>
</evidence>
<comment type="caution">
    <text evidence="7">The sequence shown here is derived from an EMBL/GenBank/DDBJ whole genome shotgun (WGS) entry which is preliminary data.</text>
</comment>
<dbReference type="InterPro" id="IPR003660">
    <property type="entry name" value="HAMP_dom"/>
</dbReference>
<protein>
    <submittedName>
        <fullName evidence="7">Sensor histidine kinase</fullName>
    </submittedName>
</protein>
<accession>A0A941CQN8</accession>
<dbReference type="InterPro" id="IPR003594">
    <property type="entry name" value="HATPase_dom"/>
</dbReference>
<reference evidence="7" key="1">
    <citation type="submission" date="2021-04" db="EMBL/GenBank/DDBJ databases">
        <title>Proteiniclasticum sedimins sp. nov., an obligate anaerobic bacterium isolated from anaerobic sludge.</title>
        <authorList>
            <person name="Liu J."/>
        </authorList>
    </citation>
    <scope>NUCLEOTIDE SEQUENCE</scope>
    <source>
        <strain evidence="7">BAD-10</strain>
    </source>
</reference>
<dbReference type="PANTHER" id="PTHR34220:SF7">
    <property type="entry name" value="SENSOR HISTIDINE KINASE YPDA"/>
    <property type="match status" value="1"/>
</dbReference>
<evidence type="ECO:0000256" key="3">
    <source>
        <dbReference type="ARBA" id="ARBA00022679"/>
    </source>
</evidence>
<evidence type="ECO:0000313" key="8">
    <source>
        <dbReference type="Proteomes" id="UP000675379"/>
    </source>
</evidence>
<dbReference type="InterPro" id="IPR050640">
    <property type="entry name" value="Bact_2-comp_sensor_kinase"/>
</dbReference>
<sequence length="573" mass="66276">MDNTGQFQKEMKKSVLKEIISLLVKVSALFIFALLSATFVKNELAADKSMKHLETAFVEAFDSHKTFLLEESTQALCRELLAGEEEAASFQNLLYRHNLNQKIRSKAIVMDSQFNIKYSSFSNEEISAYHYSYNNAISNNARKIGENEVYTAVYNNSTGYSDYMMVKPLRQGEDIIGYISLFLSGDDWSYYMSHFSDNGVITDTRNNVIFYNKPSLMENSYKFDIKKSKITYISGERYWLKHAALPVYGIQIYSLVLYPGNPEIIIGLIMVIIIGILWFNLASRISETMAEKNAQSINKLVSEIRIIRKFDQTHRIQMDSKDEFEDVAHHINQMLNTITHLHEKNTELLKLNNLIEINHLTAQINPHFLYNTLEIIRNLLIFDADQAGKLIVKLTKVLRYSINNSKRDVTLEEDLQFIHDYLSIQKTRFGERLQCTMDIDENCYSCVVPKLVLQPLIENSIKYGFQDQMELSIRIKGYLKDGYLILQVEDNGPGMGEKDLEELKDMLSKDVNETRANGLYNIMRRLKLKYTEKSGMEITARPLRGLTITLNILQQPEEPGVLQRIRFEEEEHV</sequence>
<dbReference type="EMBL" id="JAGSCS010000018">
    <property type="protein sequence ID" value="MBR0576990.1"/>
    <property type="molecule type" value="Genomic_DNA"/>
</dbReference>
<proteinExistence type="predicted"/>
<dbReference type="RefSeq" id="WP_211802408.1">
    <property type="nucleotide sequence ID" value="NZ_JAGSCS010000018.1"/>
</dbReference>
<dbReference type="Pfam" id="PF02518">
    <property type="entry name" value="HATPase_c"/>
    <property type="match status" value="1"/>
</dbReference>
<name>A0A941CQN8_9CLOT</name>
<keyword evidence="8" id="KW-1185">Reference proteome</keyword>
<evidence type="ECO:0000256" key="5">
    <source>
        <dbReference type="SAM" id="Phobius"/>
    </source>
</evidence>
<dbReference type="CDD" id="cd06225">
    <property type="entry name" value="HAMP"/>
    <property type="match status" value="1"/>
</dbReference>
<feature type="transmembrane region" description="Helical" evidence="5">
    <location>
        <begin position="20"/>
        <end position="40"/>
    </location>
</feature>
<dbReference type="Pfam" id="PF06580">
    <property type="entry name" value="His_kinase"/>
    <property type="match status" value="1"/>
</dbReference>
<dbReference type="PANTHER" id="PTHR34220">
    <property type="entry name" value="SENSOR HISTIDINE KINASE YPDA"/>
    <property type="match status" value="1"/>
</dbReference>
<dbReference type="InterPro" id="IPR010559">
    <property type="entry name" value="Sig_transdc_His_kin_internal"/>
</dbReference>
<dbReference type="Proteomes" id="UP000675379">
    <property type="component" value="Unassembled WGS sequence"/>
</dbReference>
<evidence type="ECO:0000256" key="1">
    <source>
        <dbReference type="ARBA" id="ARBA00004370"/>
    </source>
</evidence>
<dbReference type="PROSITE" id="PS50885">
    <property type="entry name" value="HAMP"/>
    <property type="match status" value="1"/>
</dbReference>
<keyword evidence="5" id="KW-0812">Transmembrane</keyword>
<dbReference type="GO" id="GO:0000155">
    <property type="term" value="F:phosphorelay sensor kinase activity"/>
    <property type="evidence" value="ECO:0007669"/>
    <property type="project" value="InterPro"/>
</dbReference>
<keyword evidence="4 7" id="KW-0418">Kinase</keyword>
<comment type="subcellular location">
    <subcellularLocation>
        <location evidence="1">Membrane</location>
    </subcellularLocation>
</comment>
<feature type="transmembrane region" description="Helical" evidence="5">
    <location>
        <begin position="264"/>
        <end position="282"/>
    </location>
</feature>
<keyword evidence="5" id="KW-1133">Transmembrane helix</keyword>
<dbReference type="GO" id="GO:0016020">
    <property type="term" value="C:membrane"/>
    <property type="evidence" value="ECO:0007669"/>
    <property type="project" value="UniProtKB-SubCell"/>
</dbReference>
<gene>
    <name evidence="7" type="ORF">KCG48_11750</name>
</gene>
<evidence type="ECO:0000313" key="7">
    <source>
        <dbReference type="EMBL" id="MBR0576990.1"/>
    </source>
</evidence>